<evidence type="ECO:0000313" key="2">
    <source>
        <dbReference type="Proteomes" id="UP000467249"/>
    </source>
</evidence>
<organism evidence="1 2">
    <name type="scientific">Mycolicibacterium anyangense</name>
    <dbReference type="NCBI Taxonomy" id="1431246"/>
    <lineage>
        <taxon>Bacteria</taxon>
        <taxon>Bacillati</taxon>
        <taxon>Actinomycetota</taxon>
        <taxon>Actinomycetes</taxon>
        <taxon>Mycobacteriales</taxon>
        <taxon>Mycobacteriaceae</taxon>
        <taxon>Mycolicibacterium</taxon>
    </lineage>
</organism>
<dbReference type="RefSeq" id="WP_163803212.1">
    <property type="nucleotide sequence ID" value="NZ_AP022620.1"/>
</dbReference>
<dbReference type="EMBL" id="AP022620">
    <property type="protein sequence ID" value="BBZ75634.1"/>
    <property type="molecule type" value="Genomic_DNA"/>
</dbReference>
<evidence type="ECO:0008006" key="3">
    <source>
        <dbReference type="Google" id="ProtNLM"/>
    </source>
</evidence>
<sequence>MGRQRPLLAAAMALAGGAGSYRWLVRPWMYSWGATAQETDAVLPGDELVEQGAPRTTRAITIKAPVQAVWPWLVQIGEDRGGFYSYDRLERLTGSRIRNTDVVHPEWQDLRVGDTVWLARRYGSKASQVVAAIEPNSHLVLMSPADAQRVLRGEKAFGSWAFYLHPQAGRTRLIARGTGGSAGITGYDIAHFVMERGMLRGIRARAERRAHPRADANSHS</sequence>
<proteinExistence type="predicted"/>
<keyword evidence="2" id="KW-1185">Reference proteome</keyword>
<evidence type="ECO:0000313" key="1">
    <source>
        <dbReference type="EMBL" id="BBZ75634.1"/>
    </source>
</evidence>
<dbReference type="AlphaFoldDB" id="A0A6N4W6C3"/>
<name>A0A6N4W6C3_9MYCO</name>
<dbReference type="SUPFAM" id="SSF55961">
    <property type="entry name" value="Bet v1-like"/>
    <property type="match status" value="1"/>
</dbReference>
<reference evidence="1 2" key="1">
    <citation type="journal article" date="2019" name="Emerg. Microbes Infect.">
        <title>Comprehensive subspecies identification of 175 nontuberculous mycobacteria species based on 7547 genomic profiles.</title>
        <authorList>
            <person name="Matsumoto Y."/>
            <person name="Kinjo T."/>
            <person name="Motooka D."/>
            <person name="Nabeya D."/>
            <person name="Jung N."/>
            <person name="Uechi K."/>
            <person name="Horii T."/>
            <person name="Iida T."/>
            <person name="Fujita J."/>
            <person name="Nakamura S."/>
        </authorList>
    </citation>
    <scope>NUCLEOTIDE SEQUENCE [LARGE SCALE GENOMIC DNA]</scope>
    <source>
        <strain evidence="1 2">JCM 30275</strain>
    </source>
</reference>
<protein>
    <recommendedName>
        <fullName evidence="3">SRPBCC family protein</fullName>
    </recommendedName>
</protein>
<dbReference type="Proteomes" id="UP000467249">
    <property type="component" value="Chromosome"/>
</dbReference>
<gene>
    <name evidence="1" type="ORF">MANY_09710</name>
</gene>
<accession>A0A6N4W6C3</accession>
<dbReference type="KEGG" id="many:MANY_09710"/>